<reference evidence="1 2" key="1">
    <citation type="journal article" date="2023" name="Plants (Basel)">
        <title>Bridging the Gap: Combining Genomics and Transcriptomics Approaches to Understand Stylosanthes scabra, an Orphan Legume from the Brazilian Caatinga.</title>
        <authorList>
            <person name="Ferreira-Neto J.R.C."/>
            <person name="da Silva M.D."/>
            <person name="Binneck E."/>
            <person name="de Melo N.F."/>
            <person name="da Silva R.H."/>
            <person name="de Melo A.L.T.M."/>
            <person name="Pandolfi V."/>
            <person name="Bustamante F.O."/>
            <person name="Brasileiro-Vidal A.C."/>
            <person name="Benko-Iseppon A.M."/>
        </authorList>
    </citation>
    <scope>NUCLEOTIDE SEQUENCE [LARGE SCALE GENOMIC DNA]</scope>
    <source>
        <tissue evidence="1">Leaves</tissue>
    </source>
</reference>
<gene>
    <name evidence="1" type="ORF">PIB30_084219</name>
</gene>
<evidence type="ECO:0000313" key="1">
    <source>
        <dbReference type="EMBL" id="MED6163875.1"/>
    </source>
</evidence>
<dbReference type="EMBL" id="JASCZI010122188">
    <property type="protein sequence ID" value="MED6163875.1"/>
    <property type="molecule type" value="Genomic_DNA"/>
</dbReference>
<dbReference type="Proteomes" id="UP001341840">
    <property type="component" value="Unassembled WGS sequence"/>
</dbReference>
<organism evidence="1 2">
    <name type="scientific">Stylosanthes scabra</name>
    <dbReference type="NCBI Taxonomy" id="79078"/>
    <lineage>
        <taxon>Eukaryota</taxon>
        <taxon>Viridiplantae</taxon>
        <taxon>Streptophyta</taxon>
        <taxon>Embryophyta</taxon>
        <taxon>Tracheophyta</taxon>
        <taxon>Spermatophyta</taxon>
        <taxon>Magnoliopsida</taxon>
        <taxon>eudicotyledons</taxon>
        <taxon>Gunneridae</taxon>
        <taxon>Pentapetalae</taxon>
        <taxon>rosids</taxon>
        <taxon>fabids</taxon>
        <taxon>Fabales</taxon>
        <taxon>Fabaceae</taxon>
        <taxon>Papilionoideae</taxon>
        <taxon>50 kb inversion clade</taxon>
        <taxon>dalbergioids sensu lato</taxon>
        <taxon>Dalbergieae</taxon>
        <taxon>Pterocarpus clade</taxon>
        <taxon>Stylosanthes</taxon>
    </lineage>
</organism>
<proteinExistence type="predicted"/>
<sequence>MRDWTDLKLMRQGECSTLNLRPRTWIMNLGSEAGPAPKSGLGFESKRIPNPGDFPSSVSNRILFFRKPTILSSNTSLHEPASRFGPALRLLGRSWAESAAFEPSQLNLGSTLVHLDEPVQWVNKPMVHLVNRSIGLDQSMPINSGLPPVNGGQRRKSLSVRFRGVSRAWEAALAMFFLTGAAGVRDWREGGVPCDEAATLGQRGASTSGRDTGLSWCL</sequence>
<evidence type="ECO:0000313" key="2">
    <source>
        <dbReference type="Proteomes" id="UP001341840"/>
    </source>
</evidence>
<comment type="caution">
    <text evidence="1">The sequence shown here is derived from an EMBL/GenBank/DDBJ whole genome shotgun (WGS) entry which is preliminary data.</text>
</comment>
<accession>A0ABU6URC9</accession>
<protein>
    <submittedName>
        <fullName evidence="1">Uncharacterized protein</fullName>
    </submittedName>
</protein>
<keyword evidence="2" id="KW-1185">Reference proteome</keyword>
<name>A0ABU6URC9_9FABA</name>